<dbReference type="PANTHER" id="PTHR11002:SF76">
    <property type="entry name" value="CARBONIC ANHYDRASE"/>
    <property type="match status" value="1"/>
</dbReference>
<dbReference type="Proteomes" id="UP001610563">
    <property type="component" value="Unassembled WGS sequence"/>
</dbReference>
<keyword evidence="5 8" id="KW-0862">Zinc</keyword>
<comment type="caution">
    <text evidence="9">The sequence shown here is derived from an EMBL/GenBank/DDBJ whole genome shotgun (WGS) entry which is preliminary data.</text>
</comment>
<evidence type="ECO:0000256" key="5">
    <source>
        <dbReference type="ARBA" id="ARBA00022833"/>
    </source>
</evidence>
<organism evidence="9 10">
    <name type="scientific">Aspergillus keveii</name>
    <dbReference type="NCBI Taxonomy" id="714993"/>
    <lineage>
        <taxon>Eukaryota</taxon>
        <taxon>Fungi</taxon>
        <taxon>Dikarya</taxon>
        <taxon>Ascomycota</taxon>
        <taxon>Pezizomycotina</taxon>
        <taxon>Eurotiomycetes</taxon>
        <taxon>Eurotiomycetidae</taxon>
        <taxon>Eurotiales</taxon>
        <taxon>Aspergillaceae</taxon>
        <taxon>Aspergillus</taxon>
        <taxon>Aspergillus subgen. Nidulantes</taxon>
    </lineage>
</organism>
<evidence type="ECO:0000256" key="6">
    <source>
        <dbReference type="ARBA" id="ARBA00023239"/>
    </source>
</evidence>
<dbReference type="Pfam" id="PF00484">
    <property type="entry name" value="Pro_CA"/>
    <property type="match status" value="1"/>
</dbReference>
<dbReference type="InterPro" id="IPR036874">
    <property type="entry name" value="Carbonic_anhydrase_sf"/>
</dbReference>
<keyword evidence="10" id="KW-1185">Reference proteome</keyword>
<gene>
    <name evidence="9" type="ORF">BJX66DRAFT_345043</name>
</gene>
<comment type="cofactor">
    <cofactor evidence="1">
        <name>Zn(2+)</name>
        <dbReference type="ChEBI" id="CHEBI:29105"/>
    </cofactor>
</comment>
<evidence type="ECO:0000256" key="4">
    <source>
        <dbReference type="ARBA" id="ARBA00022723"/>
    </source>
</evidence>
<comment type="catalytic activity">
    <reaction evidence="7 8">
        <text>hydrogencarbonate + H(+) = CO2 + H2O</text>
        <dbReference type="Rhea" id="RHEA:10748"/>
        <dbReference type="ChEBI" id="CHEBI:15377"/>
        <dbReference type="ChEBI" id="CHEBI:15378"/>
        <dbReference type="ChEBI" id="CHEBI:16526"/>
        <dbReference type="ChEBI" id="CHEBI:17544"/>
        <dbReference type="EC" id="4.2.1.1"/>
    </reaction>
</comment>
<dbReference type="SUPFAM" id="SSF53056">
    <property type="entry name" value="beta-carbonic anhydrase, cab"/>
    <property type="match status" value="1"/>
</dbReference>
<comment type="similarity">
    <text evidence="2 8">Belongs to the beta-class carbonic anhydrase family.</text>
</comment>
<sequence length="212" mass="22985">MVSRRYGYVYHEDQVGSVAVFVQRGSTPNPYWASLTAIEHPTLFPTLATGQSPKILWIACSDSRCPETTILHLLPGDIFVEQNIANIINPTDTSGQAVIEYAVENFHVRHIIVCGHRDCGGAKSVLAGAHLTATLDSWLEPLKAVRKANGTQLDPLPLADAALKLAKLNVEASVAALQAMDVVAQAQRTRRLKVHGLLYDIGNGVLEELLSV</sequence>
<dbReference type="CDD" id="cd00883">
    <property type="entry name" value="beta_CA_cladeA"/>
    <property type="match status" value="1"/>
</dbReference>
<evidence type="ECO:0000313" key="9">
    <source>
        <dbReference type="EMBL" id="KAL2783312.1"/>
    </source>
</evidence>
<proteinExistence type="inferred from homology"/>
<reference evidence="9 10" key="1">
    <citation type="submission" date="2024-07" db="EMBL/GenBank/DDBJ databases">
        <title>Section-level genome sequencing and comparative genomics of Aspergillus sections Usti and Cavernicolus.</title>
        <authorList>
            <consortium name="Lawrence Berkeley National Laboratory"/>
            <person name="Nybo J.L."/>
            <person name="Vesth T.C."/>
            <person name="Theobald S."/>
            <person name="Frisvad J.C."/>
            <person name="Larsen T.O."/>
            <person name="Kjaerboelling I."/>
            <person name="Rothschild-Mancinelli K."/>
            <person name="Lyhne E.K."/>
            <person name="Kogle M.E."/>
            <person name="Barry K."/>
            <person name="Clum A."/>
            <person name="Na H."/>
            <person name="Ledsgaard L."/>
            <person name="Lin J."/>
            <person name="Lipzen A."/>
            <person name="Kuo A."/>
            <person name="Riley R."/>
            <person name="Mondo S."/>
            <person name="Labutti K."/>
            <person name="Haridas S."/>
            <person name="Pangalinan J."/>
            <person name="Salamov A.A."/>
            <person name="Simmons B.A."/>
            <person name="Magnuson J.K."/>
            <person name="Chen J."/>
            <person name="Drula E."/>
            <person name="Henrissat B."/>
            <person name="Wiebenga A."/>
            <person name="Lubbers R.J."/>
            <person name="Gomes A.C."/>
            <person name="Makela M.R."/>
            <person name="Stajich J."/>
            <person name="Grigoriev I.V."/>
            <person name="Mortensen U.H."/>
            <person name="De Vries R.P."/>
            <person name="Baker S.E."/>
            <person name="Andersen M.R."/>
        </authorList>
    </citation>
    <scope>NUCLEOTIDE SEQUENCE [LARGE SCALE GENOMIC DNA]</scope>
    <source>
        <strain evidence="9 10">CBS 209.92</strain>
    </source>
</reference>
<dbReference type="EMBL" id="JBFTWV010000247">
    <property type="protein sequence ID" value="KAL2783312.1"/>
    <property type="molecule type" value="Genomic_DNA"/>
</dbReference>
<dbReference type="InterPro" id="IPR001765">
    <property type="entry name" value="Carbonic_anhydrase"/>
</dbReference>
<dbReference type="PANTHER" id="PTHR11002">
    <property type="entry name" value="CARBONIC ANHYDRASE"/>
    <property type="match status" value="1"/>
</dbReference>
<dbReference type="SMART" id="SM00947">
    <property type="entry name" value="Pro_CA"/>
    <property type="match status" value="1"/>
</dbReference>
<accession>A0ABR4FJR6</accession>
<keyword evidence="4" id="KW-0479">Metal-binding</keyword>
<evidence type="ECO:0000256" key="7">
    <source>
        <dbReference type="ARBA" id="ARBA00048348"/>
    </source>
</evidence>
<dbReference type="Gene3D" id="3.40.1050.10">
    <property type="entry name" value="Carbonic anhydrase"/>
    <property type="match status" value="1"/>
</dbReference>
<protein>
    <recommendedName>
        <fullName evidence="3 8">Carbonic anhydrase</fullName>
        <ecNumber evidence="3 8">4.2.1.1</ecNumber>
    </recommendedName>
    <alternativeName>
        <fullName evidence="8">Carbonate dehydratase</fullName>
    </alternativeName>
</protein>
<dbReference type="EC" id="4.2.1.1" evidence="3 8"/>
<evidence type="ECO:0000256" key="3">
    <source>
        <dbReference type="ARBA" id="ARBA00012925"/>
    </source>
</evidence>
<evidence type="ECO:0000256" key="8">
    <source>
        <dbReference type="RuleBase" id="RU003956"/>
    </source>
</evidence>
<evidence type="ECO:0000313" key="10">
    <source>
        <dbReference type="Proteomes" id="UP001610563"/>
    </source>
</evidence>
<keyword evidence="6 8" id="KW-0456">Lyase</keyword>
<evidence type="ECO:0000256" key="1">
    <source>
        <dbReference type="ARBA" id="ARBA00001947"/>
    </source>
</evidence>
<name>A0ABR4FJR6_9EURO</name>
<comment type="function">
    <text evidence="8">Reversible hydration of carbon dioxide.</text>
</comment>
<evidence type="ECO:0000256" key="2">
    <source>
        <dbReference type="ARBA" id="ARBA00006217"/>
    </source>
</evidence>